<keyword evidence="2" id="KW-1185">Reference proteome</keyword>
<comment type="caution">
    <text evidence="1">The sequence shown here is derived from an EMBL/GenBank/DDBJ whole genome shotgun (WGS) entry which is preliminary data.</text>
</comment>
<name>A0A8J3IV72_9ACTN</name>
<dbReference type="AlphaFoldDB" id="A0A8J3IV72"/>
<proteinExistence type="predicted"/>
<evidence type="ECO:0000313" key="2">
    <source>
        <dbReference type="Proteomes" id="UP000612808"/>
    </source>
</evidence>
<organism evidence="1 2">
    <name type="scientific">Actinocatenispora rupis</name>
    <dbReference type="NCBI Taxonomy" id="519421"/>
    <lineage>
        <taxon>Bacteria</taxon>
        <taxon>Bacillati</taxon>
        <taxon>Actinomycetota</taxon>
        <taxon>Actinomycetes</taxon>
        <taxon>Micromonosporales</taxon>
        <taxon>Micromonosporaceae</taxon>
        <taxon>Actinocatenispora</taxon>
    </lineage>
</organism>
<sequence length="91" mass="9990">MERGLGYRRAVADTVLLVLPDRDDAEEIADELRAAGYSPALVHRDMLLGEDDAEDVDWVVELTTGPGGTPAADRTDELRELAERYDGFLTA</sequence>
<gene>
    <name evidence="1" type="ORF">Aru02nite_00540</name>
</gene>
<reference evidence="1" key="1">
    <citation type="submission" date="2021-01" db="EMBL/GenBank/DDBJ databases">
        <title>Whole genome shotgun sequence of Actinocatenispora rupis NBRC 107355.</title>
        <authorList>
            <person name="Komaki H."/>
            <person name="Tamura T."/>
        </authorList>
    </citation>
    <scope>NUCLEOTIDE SEQUENCE</scope>
    <source>
        <strain evidence="1">NBRC 107355</strain>
    </source>
</reference>
<protein>
    <submittedName>
        <fullName evidence="1">Uncharacterized protein</fullName>
    </submittedName>
</protein>
<accession>A0A8J3IV72</accession>
<dbReference type="EMBL" id="BOMB01000001">
    <property type="protein sequence ID" value="GID09165.1"/>
    <property type="molecule type" value="Genomic_DNA"/>
</dbReference>
<evidence type="ECO:0000313" key="1">
    <source>
        <dbReference type="EMBL" id="GID09165.1"/>
    </source>
</evidence>
<dbReference type="Proteomes" id="UP000612808">
    <property type="component" value="Unassembled WGS sequence"/>
</dbReference>